<dbReference type="Gene3D" id="1.20.1250.20">
    <property type="entry name" value="MFS general substrate transporter like domains"/>
    <property type="match status" value="2"/>
</dbReference>
<keyword evidence="2" id="KW-0813">Transport</keyword>
<feature type="transmembrane region" description="Helical" evidence="6">
    <location>
        <begin position="94"/>
        <end position="113"/>
    </location>
</feature>
<keyword evidence="4 6" id="KW-1133">Transmembrane helix</keyword>
<dbReference type="InterPro" id="IPR011701">
    <property type="entry name" value="MFS"/>
</dbReference>
<dbReference type="PANTHER" id="PTHR43791:SF36">
    <property type="entry name" value="TRANSPORTER, PUTATIVE (AFU_ORTHOLOGUE AFUA_6G08340)-RELATED"/>
    <property type="match status" value="1"/>
</dbReference>
<evidence type="ECO:0000256" key="3">
    <source>
        <dbReference type="ARBA" id="ARBA00022692"/>
    </source>
</evidence>
<feature type="transmembrane region" description="Helical" evidence="6">
    <location>
        <begin position="154"/>
        <end position="175"/>
    </location>
</feature>
<dbReference type="InterPro" id="IPR020846">
    <property type="entry name" value="MFS_dom"/>
</dbReference>
<feature type="transmembrane region" description="Helical" evidence="6">
    <location>
        <begin position="62"/>
        <end position="82"/>
    </location>
</feature>
<feature type="transmembrane region" description="Helical" evidence="6">
    <location>
        <begin position="187"/>
        <end position="209"/>
    </location>
</feature>
<feature type="transmembrane region" description="Helical" evidence="6">
    <location>
        <begin position="343"/>
        <end position="363"/>
    </location>
</feature>
<evidence type="ECO:0000313" key="9">
    <source>
        <dbReference type="Proteomes" id="UP001385892"/>
    </source>
</evidence>
<sequence length="441" mass="48083">MTTTIQQGAAAAAERDAQSIYRTVAWRLIPLLIICFIVAYYDRVNISFAKLQMQQDLKFSDTVYGLGASLFFVGYILFEIPSNVILHRIGARIWIARIMVSWGIASALLMFVQTPTQFYIGRFLIGAMEAGFLPGVVLYFTYWFPEAQRARANALFMIAISLAGVTGGPMAGWIMKHFAETNGWAGWQWLFLIEGLMAVVMGVVVYACLPDRPATARWLSESQKRRIAFDLASEQRSTESGHSLLRSFADPRLLYLALVYFLILVGFGGVTFWMPQLIKNTGIADAQTIGLLTSIPWLVGGVGMVFIGFNSDRTGERKWHLALCAIASGLGYIVSAANAQNPAVAIAALSVTTLGILGIFPVFWTVPSTFLSGVAAAGGIAFVNSMGNLGSVFSPTFIGWVNDLTKSTFLSVNVIGGLMILAGLLMALLWDILLPSARRRA</sequence>
<feature type="transmembrane region" description="Helical" evidence="6">
    <location>
        <begin position="370"/>
        <end position="389"/>
    </location>
</feature>
<feature type="transmembrane region" description="Helical" evidence="6">
    <location>
        <begin position="409"/>
        <end position="430"/>
    </location>
</feature>
<evidence type="ECO:0000256" key="4">
    <source>
        <dbReference type="ARBA" id="ARBA00022989"/>
    </source>
</evidence>
<feature type="transmembrane region" description="Helical" evidence="6">
    <location>
        <begin position="286"/>
        <end position="307"/>
    </location>
</feature>
<evidence type="ECO:0000313" key="8">
    <source>
        <dbReference type="EMBL" id="MEJ8845545.1"/>
    </source>
</evidence>
<keyword evidence="5 6" id="KW-0472">Membrane</keyword>
<reference evidence="8 9" key="1">
    <citation type="submission" date="2024-03" db="EMBL/GenBank/DDBJ databases">
        <title>Novel species of the genus Variovorax.</title>
        <authorList>
            <person name="Liu Q."/>
            <person name="Xin Y.-H."/>
        </authorList>
    </citation>
    <scope>NUCLEOTIDE SEQUENCE [LARGE SCALE GENOMIC DNA]</scope>
    <source>
        <strain evidence="8 9">KACC 18900</strain>
    </source>
</reference>
<evidence type="ECO:0000259" key="7">
    <source>
        <dbReference type="PROSITE" id="PS50850"/>
    </source>
</evidence>
<feature type="transmembrane region" description="Helical" evidence="6">
    <location>
        <begin position="119"/>
        <end position="142"/>
    </location>
</feature>
<feature type="transmembrane region" description="Helical" evidence="6">
    <location>
        <begin position="24"/>
        <end position="42"/>
    </location>
</feature>
<gene>
    <name evidence="8" type="ORF">WKW82_02730</name>
</gene>
<dbReference type="EMBL" id="JBBKZT010000001">
    <property type="protein sequence ID" value="MEJ8845545.1"/>
    <property type="molecule type" value="Genomic_DNA"/>
</dbReference>
<dbReference type="RefSeq" id="WP_340340707.1">
    <property type="nucleotide sequence ID" value="NZ_JBBKZT010000001.1"/>
</dbReference>
<dbReference type="PANTHER" id="PTHR43791">
    <property type="entry name" value="PERMEASE-RELATED"/>
    <property type="match status" value="1"/>
</dbReference>
<proteinExistence type="predicted"/>
<feature type="transmembrane region" description="Helical" evidence="6">
    <location>
        <begin position="319"/>
        <end position="337"/>
    </location>
</feature>
<protein>
    <submittedName>
        <fullName evidence="8">MFS transporter</fullName>
    </submittedName>
</protein>
<evidence type="ECO:0000256" key="1">
    <source>
        <dbReference type="ARBA" id="ARBA00004141"/>
    </source>
</evidence>
<dbReference type="Proteomes" id="UP001385892">
    <property type="component" value="Unassembled WGS sequence"/>
</dbReference>
<comment type="subcellular location">
    <subcellularLocation>
        <location evidence="1">Membrane</location>
        <topology evidence="1">Multi-pass membrane protein</topology>
    </subcellularLocation>
</comment>
<dbReference type="CDD" id="cd17319">
    <property type="entry name" value="MFS_ExuT_GudP_like"/>
    <property type="match status" value="1"/>
</dbReference>
<evidence type="ECO:0000256" key="2">
    <source>
        <dbReference type="ARBA" id="ARBA00022448"/>
    </source>
</evidence>
<dbReference type="Pfam" id="PF07690">
    <property type="entry name" value="MFS_1"/>
    <property type="match status" value="1"/>
</dbReference>
<feature type="transmembrane region" description="Helical" evidence="6">
    <location>
        <begin position="253"/>
        <end position="274"/>
    </location>
</feature>
<evidence type="ECO:0000256" key="5">
    <source>
        <dbReference type="ARBA" id="ARBA00023136"/>
    </source>
</evidence>
<name>A0ABU8WDH0_9BURK</name>
<comment type="caution">
    <text evidence="8">The sequence shown here is derived from an EMBL/GenBank/DDBJ whole genome shotgun (WGS) entry which is preliminary data.</text>
</comment>
<dbReference type="PROSITE" id="PS50850">
    <property type="entry name" value="MFS"/>
    <property type="match status" value="1"/>
</dbReference>
<organism evidence="8 9">
    <name type="scientific">Variovorax rhizosphaerae</name>
    <dbReference type="NCBI Taxonomy" id="1836200"/>
    <lineage>
        <taxon>Bacteria</taxon>
        <taxon>Pseudomonadati</taxon>
        <taxon>Pseudomonadota</taxon>
        <taxon>Betaproteobacteria</taxon>
        <taxon>Burkholderiales</taxon>
        <taxon>Comamonadaceae</taxon>
        <taxon>Variovorax</taxon>
    </lineage>
</organism>
<keyword evidence="9" id="KW-1185">Reference proteome</keyword>
<dbReference type="SUPFAM" id="SSF103473">
    <property type="entry name" value="MFS general substrate transporter"/>
    <property type="match status" value="1"/>
</dbReference>
<dbReference type="InterPro" id="IPR036259">
    <property type="entry name" value="MFS_trans_sf"/>
</dbReference>
<accession>A0ABU8WDH0</accession>
<evidence type="ECO:0000256" key="6">
    <source>
        <dbReference type="SAM" id="Phobius"/>
    </source>
</evidence>
<keyword evidence="3 6" id="KW-0812">Transmembrane</keyword>
<feature type="domain" description="Major facilitator superfamily (MFS) profile" evidence="7">
    <location>
        <begin position="28"/>
        <end position="439"/>
    </location>
</feature>